<comment type="caution">
    <text evidence="11">The sequence shown here is derived from an EMBL/GenBank/DDBJ whole genome shotgun (WGS) entry which is preliminary data.</text>
</comment>
<dbReference type="EMBL" id="MU251262">
    <property type="protein sequence ID" value="KAG9252446.1"/>
    <property type="molecule type" value="Genomic_DNA"/>
</dbReference>
<dbReference type="GO" id="GO:0005509">
    <property type="term" value="F:calcium ion binding"/>
    <property type="evidence" value="ECO:0007669"/>
    <property type="project" value="InterPro"/>
</dbReference>
<comment type="cofactor">
    <cofactor evidence="1 7">
        <name>Ca(2+)</name>
        <dbReference type="ChEBI" id="CHEBI:29108"/>
    </cofactor>
</comment>
<evidence type="ECO:0000256" key="1">
    <source>
        <dbReference type="ARBA" id="ARBA00001913"/>
    </source>
</evidence>
<evidence type="ECO:0000256" key="7">
    <source>
        <dbReference type="PIRSR" id="PIRSR601382-2"/>
    </source>
</evidence>
<gene>
    <name evidence="11" type="ORF">F5Z01DRAFT_228162</name>
</gene>
<feature type="active site" evidence="6">
    <location>
        <position position="305"/>
    </location>
</feature>
<evidence type="ECO:0000256" key="3">
    <source>
        <dbReference type="ARBA" id="ARBA00007658"/>
    </source>
</evidence>
<dbReference type="FunFam" id="1.50.10.10:FF:000037">
    <property type="entry name" value="alpha-1,2-Mannosidase"/>
    <property type="match status" value="1"/>
</dbReference>
<dbReference type="GO" id="GO:0036503">
    <property type="term" value="P:ERAD pathway"/>
    <property type="evidence" value="ECO:0007669"/>
    <property type="project" value="UniProtKB-ARBA"/>
</dbReference>
<dbReference type="EC" id="3.2.1.-" evidence="9"/>
<dbReference type="SUPFAM" id="SSF48225">
    <property type="entry name" value="Seven-hairpin glycosidases"/>
    <property type="match status" value="1"/>
</dbReference>
<dbReference type="InterPro" id="IPR050749">
    <property type="entry name" value="Glycosyl_Hydrolase_47"/>
</dbReference>
<sequence>MVSRRRRQRVVTLLISAFFVVSVFHLLSSSSQPRVRFVPNSFDWAQAHEYHPATSIKNLPAGKPKAIPQTQAPRSSFRHPSKADPRREEVLRVFKRSYNAYRQHAWMRDELMPVTGAGKDTFGGWAATLVDTLDTLWILGLKSEFYEAANAIVGMDFSFTPDGAGAVNLFETTIRHLGGLLGAYDLSGEQALLLKAVELGEMLYKAFDTPNRLPGFWLNFEEARKGIQVAGVNDPSASPASLSLEFTRLSQITGDPKFYDAADRVTRFLEAVQGKTKLPGMWPVTLNFQEEEAPGDTFSLGALADSLYEYLPKMHLLLGGLDGTYEKLYRGSMQQVVKHLLYRPMLPDSADVLFLGDVHIPGNKVQRVPEGQHLTCFAGGMFGLGGKLFDIDAHIDIGERLARGCGWAYGQFPTGVMPEIFNLIPCDTIEGCAWDEDKWLKQGDQALNRGWMNARDPRYILRPEAIESIFLLYRMTGKEDLRDLAWDMFQGILRSTETSLAYSAIRDVTATDTTEKEDSMESFWLAETLKYFYLIFSPVDLISLDDYVLNTEAHPFRRPK</sequence>
<dbReference type="RefSeq" id="XP_046116370.1">
    <property type="nucleotide sequence ID" value="XM_046258280.1"/>
</dbReference>
<keyword evidence="5 8" id="KW-1015">Disulfide bond</keyword>
<keyword evidence="4 9" id="KW-0378">Hydrolase</keyword>
<keyword evidence="9" id="KW-0326">Glycosidase</keyword>
<dbReference type="GeneID" id="70289183"/>
<comment type="similarity">
    <text evidence="3 9">Belongs to the glycosyl hydrolase 47 family.</text>
</comment>
<reference evidence="11" key="1">
    <citation type="journal article" date="2021" name="IMA Fungus">
        <title>Genomic characterization of three marine fungi, including Emericellopsis atlantica sp. nov. with signatures of a generalist lifestyle and marine biomass degradation.</title>
        <authorList>
            <person name="Hagestad O.C."/>
            <person name="Hou L."/>
            <person name="Andersen J.H."/>
            <person name="Hansen E.H."/>
            <person name="Altermark B."/>
            <person name="Li C."/>
            <person name="Kuhnert E."/>
            <person name="Cox R.J."/>
            <person name="Crous P.W."/>
            <person name="Spatafora J.W."/>
            <person name="Lail K."/>
            <person name="Amirebrahimi M."/>
            <person name="Lipzen A."/>
            <person name="Pangilinan J."/>
            <person name="Andreopoulos W."/>
            <person name="Hayes R.D."/>
            <person name="Ng V."/>
            <person name="Grigoriev I.V."/>
            <person name="Jackson S.A."/>
            <person name="Sutton T.D.S."/>
            <person name="Dobson A.D.W."/>
            <person name="Rama T."/>
        </authorList>
    </citation>
    <scope>NUCLEOTIDE SEQUENCE</scope>
    <source>
        <strain evidence="11">TS7</strain>
    </source>
</reference>
<comment type="pathway">
    <text evidence="2">Protein modification; protein glycosylation.</text>
</comment>
<dbReference type="Proteomes" id="UP000887229">
    <property type="component" value="Unassembled WGS sequence"/>
</dbReference>
<organism evidence="11 12">
    <name type="scientific">Emericellopsis atlantica</name>
    <dbReference type="NCBI Taxonomy" id="2614577"/>
    <lineage>
        <taxon>Eukaryota</taxon>
        <taxon>Fungi</taxon>
        <taxon>Dikarya</taxon>
        <taxon>Ascomycota</taxon>
        <taxon>Pezizomycotina</taxon>
        <taxon>Sordariomycetes</taxon>
        <taxon>Hypocreomycetidae</taxon>
        <taxon>Hypocreales</taxon>
        <taxon>Bionectriaceae</taxon>
        <taxon>Emericellopsis</taxon>
    </lineage>
</organism>
<dbReference type="InterPro" id="IPR036026">
    <property type="entry name" value="Seven-hairpin_glycosidases"/>
</dbReference>
<feature type="active site" description="Proton donor" evidence="6">
    <location>
        <position position="419"/>
    </location>
</feature>
<evidence type="ECO:0000256" key="2">
    <source>
        <dbReference type="ARBA" id="ARBA00004922"/>
    </source>
</evidence>
<evidence type="ECO:0000256" key="8">
    <source>
        <dbReference type="PIRSR" id="PIRSR601382-3"/>
    </source>
</evidence>
<protein>
    <recommendedName>
        <fullName evidence="9">alpha-1,2-Mannosidase</fullName>
        <ecNumber evidence="9">3.2.1.-</ecNumber>
    </recommendedName>
</protein>
<dbReference type="GO" id="GO:0004571">
    <property type="term" value="F:mannosyl-oligosaccharide 1,2-alpha-mannosidase activity"/>
    <property type="evidence" value="ECO:0007669"/>
    <property type="project" value="InterPro"/>
</dbReference>
<feature type="disulfide bond" evidence="8">
    <location>
        <begin position="376"/>
        <end position="405"/>
    </location>
</feature>
<dbReference type="InterPro" id="IPR012341">
    <property type="entry name" value="6hp_glycosidase-like_sf"/>
</dbReference>
<dbReference type="OrthoDB" id="8118055at2759"/>
<dbReference type="PANTHER" id="PTHR11742:SF89">
    <property type="entry name" value="ALPHA-1,2-MANNOSIDASE"/>
    <property type="match status" value="1"/>
</dbReference>
<evidence type="ECO:0000256" key="5">
    <source>
        <dbReference type="ARBA" id="ARBA00023157"/>
    </source>
</evidence>
<feature type="active site" description="Proton donor" evidence="6">
    <location>
        <position position="171"/>
    </location>
</feature>
<dbReference type="InterPro" id="IPR001382">
    <property type="entry name" value="Glyco_hydro_47"/>
</dbReference>
<dbReference type="AlphaFoldDB" id="A0A9P7ZIB6"/>
<evidence type="ECO:0000313" key="11">
    <source>
        <dbReference type="EMBL" id="KAG9252446.1"/>
    </source>
</evidence>
<dbReference type="Gene3D" id="1.50.10.10">
    <property type="match status" value="1"/>
</dbReference>
<proteinExistence type="inferred from homology"/>
<dbReference type="GO" id="GO:0005783">
    <property type="term" value="C:endoplasmic reticulum"/>
    <property type="evidence" value="ECO:0007669"/>
    <property type="project" value="TreeGrafter"/>
</dbReference>
<feature type="active site" evidence="6">
    <location>
        <position position="464"/>
    </location>
</feature>
<evidence type="ECO:0000256" key="6">
    <source>
        <dbReference type="PIRSR" id="PIRSR601382-1"/>
    </source>
</evidence>
<accession>A0A9P7ZIB6</accession>
<dbReference type="PRINTS" id="PR00747">
    <property type="entry name" value="GLYHDRLASE47"/>
</dbReference>
<evidence type="ECO:0000256" key="4">
    <source>
        <dbReference type="ARBA" id="ARBA00022801"/>
    </source>
</evidence>
<keyword evidence="12" id="KW-1185">Reference proteome</keyword>
<keyword evidence="7" id="KW-0479">Metal-binding</keyword>
<name>A0A9P7ZIB6_9HYPO</name>
<feature type="region of interest" description="Disordered" evidence="10">
    <location>
        <begin position="55"/>
        <end position="86"/>
    </location>
</feature>
<dbReference type="GO" id="GO:0016020">
    <property type="term" value="C:membrane"/>
    <property type="evidence" value="ECO:0007669"/>
    <property type="project" value="InterPro"/>
</dbReference>
<evidence type="ECO:0000256" key="9">
    <source>
        <dbReference type="RuleBase" id="RU361193"/>
    </source>
</evidence>
<dbReference type="PANTHER" id="PTHR11742">
    <property type="entry name" value="MANNOSYL-OLIGOSACCHARIDE ALPHA-1,2-MANNOSIDASE-RELATED"/>
    <property type="match status" value="1"/>
</dbReference>
<dbReference type="GO" id="GO:0005975">
    <property type="term" value="P:carbohydrate metabolic process"/>
    <property type="evidence" value="ECO:0007669"/>
    <property type="project" value="InterPro"/>
</dbReference>
<keyword evidence="7" id="KW-0106">Calcium</keyword>
<dbReference type="Pfam" id="PF01532">
    <property type="entry name" value="Glyco_hydro_47"/>
    <property type="match status" value="1"/>
</dbReference>
<evidence type="ECO:0000313" key="12">
    <source>
        <dbReference type="Proteomes" id="UP000887229"/>
    </source>
</evidence>
<feature type="binding site" evidence="7">
    <location>
        <position position="551"/>
    </location>
    <ligand>
        <name>Ca(2+)</name>
        <dbReference type="ChEBI" id="CHEBI:29108"/>
    </ligand>
</feature>
<evidence type="ECO:0000256" key="10">
    <source>
        <dbReference type="SAM" id="MobiDB-lite"/>
    </source>
</evidence>